<comment type="caution">
    <text evidence="3">The sequence shown here is derived from an EMBL/GenBank/DDBJ whole genome shotgun (WGS) entry which is preliminary data.</text>
</comment>
<dbReference type="Proteomes" id="UP000032221">
    <property type="component" value="Unassembled WGS sequence"/>
</dbReference>
<dbReference type="AlphaFoldDB" id="A0A0D1LDJ4"/>
<evidence type="ECO:0000313" key="3">
    <source>
        <dbReference type="EMBL" id="KIU13956.1"/>
    </source>
</evidence>
<gene>
    <name evidence="3" type="ORF">TL10_27065</name>
</gene>
<keyword evidence="1" id="KW-0175">Coiled coil</keyword>
<evidence type="ECO:0000256" key="1">
    <source>
        <dbReference type="SAM" id="Coils"/>
    </source>
</evidence>
<dbReference type="PATRIC" id="fig|280871.6.peg.5610"/>
<feature type="region of interest" description="Disordered" evidence="2">
    <location>
        <begin position="1"/>
        <end position="24"/>
    </location>
</feature>
<evidence type="ECO:0000256" key="2">
    <source>
        <dbReference type="SAM" id="MobiDB-lite"/>
    </source>
</evidence>
<proteinExistence type="predicted"/>
<name>A0A0D1LDJ4_9MYCO</name>
<dbReference type="OrthoDB" id="4733382at2"/>
<dbReference type="RefSeq" id="WP_043988082.1">
    <property type="nucleotide sequence ID" value="NZ_JXST01000058.1"/>
</dbReference>
<keyword evidence="4" id="KW-1185">Reference proteome</keyword>
<organism evidence="3 4">
    <name type="scientific">Mycolicibacterium llatzerense</name>
    <dbReference type="NCBI Taxonomy" id="280871"/>
    <lineage>
        <taxon>Bacteria</taxon>
        <taxon>Bacillati</taxon>
        <taxon>Actinomycetota</taxon>
        <taxon>Actinomycetes</taxon>
        <taxon>Mycobacteriales</taxon>
        <taxon>Mycobacteriaceae</taxon>
        <taxon>Mycolicibacterium</taxon>
    </lineage>
</organism>
<sequence length="128" mass="14209">MLPTMRETGRRAAPVPIPSNATATRRTVRAGVVSGRPRVDTQPRPAHRADLAQSRLFAALLLDEIADLEDQMTLVERRSRRAQSTAAAGSELPSDTLLALRRRLMEVQRMLDALGRRFPNEGDSLRVI</sequence>
<accession>A0A0D1LDJ4</accession>
<protein>
    <submittedName>
        <fullName evidence="3">Uncharacterized protein</fullName>
    </submittedName>
</protein>
<feature type="coiled-coil region" evidence="1">
    <location>
        <begin position="58"/>
        <end position="117"/>
    </location>
</feature>
<reference evidence="3 4" key="1">
    <citation type="submission" date="2015-01" db="EMBL/GenBank/DDBJ databases">
        <title>Genome sequence of Mycobacterium llatzerense and Mycobacterium immunogenum recovered from brain abscess.</title>
        <authorList>
            <person name="Greninger A.L."/>
            <person name="Langelier C."/>
            <person name="Cunningham G."/>
            <person name="Chiu C.Y."/>
            <person name="Miller S."/>
        </authorList>
    </citation>
    <scope>NUCLEOTIDE SEQUENCE [LARGE SCALE GENOMIC DNA]</scope>
    <source>
        <strain evidence="3 4">CLUC14</strain>
    </source>
</reference>
<dbReference type="EMBL" id="JXST01000058">
    <property type="protein sequence ID" value="KIU13956.1"/>
    <property type="molecule type" value="Genomic_DNA"/>
</dbReference>
<evidence type="ECO:0000313" key="4">
    <source>
        <dbReference type="Proteomes" id="UP000032221"/>
    </source>
</evidence>
<dbReference type="STRING" id="280871.TL10_27065"/>